<proteinExistence type="predicted"/>
<evidence type="ECO:0000313" key="2">
    <source>
        <dbReference type="EMBL" id="MFD0961341.1"/>
    </source>
</evidence>
<feature type="transmembrane region" description="Helical" evidence="1">
    <location>
        <begin position="30"/>
        <end position="49"/>
    </location>
</feature>
<dbReference type="EMBL" id="JBHTJZ010000034">
    <property type="protein sequence ID" value="MFD0961341.1"/>
    <property type="molecule type" value="Genomic_DNA"/>
</dbReference>
<reference evidence="3" key="1">
    <citation type="journal article" date="2019" name="Int. J. Syst. Evol. Microbiol.">
        <title>The Global Catalogue of Microorganisms (GCM) 10K type strain sequencing project: providing services to taxonomists for standard genome sequencing and annotation.</title>
        <authorList>
            <consortium name="The Broad Institute Genomics Platform"/>
            <consortium name="The Broad Institute Genome Sequencing Center for Infectious Disease"/>
            <person name="Wu L."/>
            <person name="Ma J."/>
        </authorList>
    </citation>
    <scope>NUCLEOTIDE SEQUENCE [LARGE SCALE GENOMIC DNA]</scope>
    <source>
        <strain evidence="3">CCUG 59129</strain>
    </source>
</reference>
<keyword evidence="1" id="KW-0472">Membrane</keyword>
<feature type="transmembrane region" description="Helical" evidence="1">
    <location>
        <begin position="55"/>
        <end position="81"/>
    </location>
</feature>
<organism evidence="2 3">
    <name type="scientific">Paenibacillus chungangensis</name>
    <dbReference type="NCBI Taxonomy" id="696535"/>
    <lineage>
        <taxon>Bacteria</taxon>
        <taxon>Bacillati</taxon>
        <taxon>Bacillota</taxon>
        <taxon>Bacilli</taxon>
        <taxon>Bacillales</taxon>
        <taxon>Paenibacillaceae</taxon>
        <taxon>Paenibacillus</taxon>
    </lineage>
</organism>
<dbReference type="RefSeq" id="WP_377566819.1">
    <property type="nucleotide sequence ID" value="NZ_JBHTJZ010000034.1"/>
</dbReference>
<keyword evidence="1" id="KW-1133">Transmembrane helix</keyword>
<dbReference type="PANTHER" id="PTHR34351">
    <property type="entry name" value="SLR1927 PROTEIN-RELATED"/>
    <property type="match status" value="1"/>
</dbReference>
<gene>
    <name evidence="2" type="ORF">ACFQ2I_18480</name>
</gene>
<comment type="caution">
    <text evidence="2">The sequence shown here is derived from an EMBL/GenBank/DDBJ whole genome shotgun (WGS) entry which is preliminary data.</text>
</comment>
<keyword evidence="3" id="KW-1185">Reference proteome</keyword>
<evidence type="ECO:0000256" key="1">
    <source>
        <dbReference type="SAM" id="Phobius"/>
    </source>
</evidence>
<sequence length="464" mass="51231">MREWDEWDVDYRKDAESVWESGPRYRTRKLAWSVIAAGLLGSCAAVLLRGGAVEWFMLVVMGSIAALSGGIPLAVAGSLTVERSLRRSEMMAGESNVSTLTVRCNWPIPVVWLAVQDEYVNGSDIEYKSRGHCAVETPLFRKQWVESYEMTTLRRGEYDFQPVTVTVGDWLGLTAIRRTFRLEGKLTVLPKELPDSWMDTLTESGEWELGRGTVHERPFRRISGDLGEGGSGRSGLPFMHRQAGYGPDTRPYRAGDSLSSIDYRAAARGRGLYTKLREEAGAGTIAIVIDQRRIAYGDNAALFDACINWAIKAVDHALRRGSDVVVATAEWSCRLSADSARGEDGSMIELRRRLAKLRGDRKSAMRGLWLDERSGLPAGCLIQVHTGDWQAAGDWRELARTIGEQQCRLQLHVASGESKLTGAMREAEQSLRHAGIGVIWRAVHLTGEDSAGGTEEGVRAYALG</sequence>
<keyword evidence="1" id="KW-0812">Transmembrane</keyword>
<protein>
    <submittedName>
        <fullName evidence="2">DUF58 domain-containing protein</fullName>
    </submittedName>
</protein>
<evidence type="ECO:0000313" key="3">
    <source>
        <dbReference type="Proteomes" id="UP001596989"/>
    </source>
</evidence>
<dbReference type="Proteomes" id="UP001596989">
    <property type="component" value="Unassembled WGS sequence"/>
</dbReference>
<accession>A0ABW3HV11</accession>
<name>A0ABW3HV11_9BACL</name>